<reference evidence="2" key="1">
    <citation type="submission" date="2022-09" db="EMBL/GenBank/DDBJ databases">
        <title>Novel Mycoplasma species identified in domestic and wild animals.</title>
        <authorList>
            <person name="Volokhov D.V."/>
            <person name="Furtak V.A."/>
            <person name="Zagorodnyaya T.A."/>
        </authorList>
    </citation>
    <scope>NUCLEOTIDE SEQUENCE</scope>
    <source>
        <strain evidence="2">Oakley</strain>
    </source>
</reference>
<evidence type="ECO:0008006" key="4">
    <source>
        <dbReference type="Google" id="ProtNLM"/>
    </source>
</evidence>
<feature type="transmembrane region" description="Helical" evidence="1">
    <location>
        <begin position="34"/>
        <end position="50"/>
    </location>
</feature>
<feature type="transmembrane region" description="Helical" evidence="1">
    <location>
        <begin position="108"/>
        <end position="133"/>
    </location>
</feature>
<protein>
    <recommendedName>
        <fullName evidence="4">Rod shape-determining protein MreD</fullName>
    </recommendedName>
</protein>
<evidence type="ECO:0000313" key="2">
    <source>
        <dbReference type="EMBL" id="MCV2232270.1"/>
    </source>
</evidence>
<keyword evidence="1" id="KW-1133">Transmembrane helix</keyword>
<accession>A0ABT2Y6A3</accession>
<keyword evidence="3" id="KW-1185">Reference proteome</keyword>
<sequence length="190" mass="22278">MTIAKYRLLDLIVLGVVAVIVDLIGFFASQKELIFLYVTLSTPILMIIYVRWGKYGLYVNGVIALLHTILYRNFDILPMLGYIVSIFALSSSMVWFKITTKGQIRSEVLLLTLYFLTGYLALFFTQVLLQYWLFGTVEWIVLFTRHGLNIILGWVILMIARHQEDFMVDMKAYLLRQIKERQEEERIYES</sequence>
<organism evidence="2 3">
    <name type="scientific">Paracholeplasma manati</name>
    <dbReference type="NCBI Taxonomy" id="591373"/>
    <lineage>
        <taxon>Bacteria</taxon>
        <taxon>Bacillati</taxon>
        <taxon>Mycoplasmatota</taxon>
        <taxon>Mollicutes</taxon>
        <taxon>Acholeplasmatales</taxon>
        <taxon>Acholeplasmataceae</taxon>
        <taxon>Paracholeplasma</taxon>
    </lineage>
</organism>
<keyword evidence="1" id="KW-0472">Membrane</keyword>
<feature type="transmembrane region" description="Helical" evidence="1">
    <location>
        <begin position="57"/>
        <end position="74"/>
    </location>
</feature>
<evidence type="ECO:0000256" key="1">
    <source>
        <dbReference type="SAM" id="Phobius"/>
    </source>
</evidence>
<proteinExistence type="predicted"/>
<evidence type="ECO:0000313" key="3">
    <source>
        <dbReference type="Proteomes" id="UP001177160"/>
    </source>
</evidence>
<feature type="transmembrane region" description="Helical" evidence="1">
    <location>
        <begin position="139"/>
        <end position="160"/>
    </location>
</feature>
<comment type="caution">
    <text evidence="2">The sequence shown here is derived from an EMBL/GenBank/DDBJ whole genome shotgun (WGS) entry which is preliminary data.</text>
</comment>
<feature type="transmembrane region" description="Helical" evidence="1">
    <location>
        <begin position="80"/>
        <end position="96"/>
    </location>
</feature>
<gene>
    <name evidence="2" type="ORF">N7548_05450</name>
</gene>
<keyword evidence="1" id="KW-0812">Transmembrane</keyword>
<dbReference type="RefSeq" id="WP_263608456.1">
    <property type="nucleotide sequence ID" value="NZ_JAOVQM010000003.1"/>
</dbReference>
<dbReference type="Proteomes" id="UP001177160">
    <property type="component" value="Unassembled WGS sequence"/>
</dbReference>
<name>A0ABT2Y6A3_9MOLU</name>
<feature type="transmembrane region" description="Helical" evidence="1">
    <location>
        <begin position="7"/>
        <end position="28"/>
    </location>
</feature>
<dbReference type="EMBL" id="JAOVQM010000003">
    <property type="protein sequence ID" value="MCV2232270.1"/>
    <property type="molecule type" value="Genomic_DNA"/>
</dbReference>